<comment type="caution">
    <text evidence="2">The sequence shown here is derived from an EMBL/GenBank/DDBJ whole genome shotgun (WGS) entry which is preliminary data.</text>
</comment>
<evidence type="ECO:0008006" key="4">
    <source>
        <dbReference type="Google" id="ProtNLM"/>
    </source>
</evidence>
<reference evidence="2 3" key="1">
    <citation type="journal article" date="2019" name="Commun. Biol.">
        <title>The bagworm genome reveals a unique fibroin gene that provides high tensile strength.</title>
        <authorList>
            <person name="Kono N."/>
            <person name="Nakamura H."/>
            <person name="Ohtoshi R."/>
            <person name="Tomita M."/>
            <person name="Numata K."/>
            <person name="Arakawa K."/>
        </authorList>
    </citation>
    <scope>NUCLEOTIDE SEQUENCE [LARGE SCALE GENOMIC DNA]</scope>
</reference>
<accession>A0A4C1W4F2</accession>
<dbReference type="Proteomes" id="UP000299102">
    <property type="component" value="Unassembled WGS sequence"/>
</dbReference>
<dbReference type="AlphaFoldDB" id="A0A4C1W4F2"/>
<keyword evidence="3" id="KW-1185">Reference proteome</keyword>
<dbReference type="EMBL" id="BGZK01000474">
    <property type="protein sequence ID" value="GBP45931.1"/>
    <property type="molecule type" value="Genomic_DNA"/>
</dbReference>
<evidence type="ECO:0000313" key="3">
    <source>
        <dbReference type="Proteomes" id="UP000299102"/>
    </source>
</evidence>
<evidence type="ECO:0000313" key="2">
    <source>
        <dbReference type="EMBL" id="GBP45931.1"/>
    </source>
</evidence>
<feature type="signal peptide" evidence="1">
    <location>
        <begin position="1"/>
        <end position="25"/>
    </location>
</feature>
<evidence type="ECO:0000256" key="1">
    <source>
        <dbReference type="SAM" id="SignalP"/>
    </source>
</evidence>
<name>A0A4C1W4F2_EUMVA</name>
<keyword evidence="1" id="KW-0732">Signal</keyword>
<protein>
    <recommendedName>
        <fullName evidence="4">Secreted protein</fullName>
    </recommendedName>
</protein>
<feature type="chain" id="PRO_5020030675" description="Secreted protein" evidence="1">
    <location>
        <begin position="26"/>
        <end position="104"/>
    </location>
</feature>
<proteinExistence type="predicted"/>
<organism evidence="2 3">
    <name type="scientific">Eumeta variegata</name>
    <name type="common">Bagworm moth</name>
    <name type="synonym">Eumeta japonica</name>
    <dbReference type="NCBI Taxonomy" id="151549"/>
    <lineage>
        <taxon>Eukaryota</taxon>
        <taxon>Metazoa</taxon>
        <taxon>Ecdysozoa</taxon>
        <taxon>Arthropoda</taxon>
        <taxon>Hexapoda</taxon>
        <taxon>Insecta</taxon>
        <taxon>Pterygota</taxon>
        <taxon>Neoptera</taxon>
        <taxon>Endopterygota</taxon>
        <taxon>Lepidoptera</taxon>
        <taxon>Glossata</taxon>
        <taxon>Ditrysia</taxon>
        <taxon>Tineoidea</taxon>
        <taxon>Psychidae</taxon>
        <taxon>Oiketicinae</taxon>
        <taxon>Eumeta</taxon>
    </lineage>
</organism>
<gene>
    <name evidence="2" type="ORF">EVAR_41232_1</name>
</gene>
<sequence length="104" mass="11107">MTALLLIIREITCVLPLLSLQRSAARPGRRRGGERAQVMCTQNAFDTASCELTLLTLIPSPSLVSNSSPVLDFGAGLAFVSDAGPFLDFVHRPAFDLDETGGKC</sequence>